<dbReference type="EMBL" id="AHBZ03000027">
    <property type="protein sequence ID" value="KAF7764916.1"/>
    <property type="molecule type" value="Genomic_DNA"/>
</dbReference>
<evidence type="ECO:0000313" key="2">
    <source>
        <dbReference type="Proteomes" id="UP000016487"/>
    </source>
</evidence>
<sequence length="38" mass="4468">MLSKLNPFRLPELDSGSMSIQLHPFSPMTYFISKHNRF</sequence>
<dbReference type="Proteomes" id="UP000016487">
    <property type="component" value="Unassembled WGS sequence"/>
</dbReference>
<evidence type="ECO:0000313" key="1">
    <source>
        <dbReference type="EMBL" id="KAF7764916.1"/>
    </source>
</evidence>
<dbReference type="AlphaFoldDB" id="A0AAD4AFB0"/>
<reference evidence="1" key="1">
    <citation type="journal article" date="2012" name="J. Bacteriol.">
        <title>Genome sequences of type strains of seven species of the marine bacterium Pseudoalteromonas.</title>
        <authorList>
            <person name="Xie B.B."/>
            <person name="Shu Y.L."/>
            <person name="Qin Q.L."/>
            <person name="Rong J.C."/>
            <person name="Zhang X.Y."/>
            <person name="Chen X.L."/>
            <person name="Shi M."/>
            <person name="He H.L."/>
            <person name="Zhou B.C."/>
            <person name="Zhang Y.Z."/>
        </authorList>
    </citation>
    <scope>NUCLEOTIDE SEQUENCE</scope>
    <source>
        <strain evidence="1">DSM 8771</strain>
    </source>
</reference>
<accession>A0AAD4AFB0</accession>
<organism evidence="1 2">
    <name type="scientific">Pseudoalteromonas citrea</name>
    <dbReference type="NCBI Taxonomy" id="43655"/>
    <lineage>
        <taxon>Bacteria</taxon>
        <taxon>Pseudomonadati</taxon>
        <taxon>Pseudomonadota</taxon>
        <taxon>Gammaproteobacteria</taxon>
        <taxon>Alteromonadales</taxon>
        <taxon>Pseudoalteromonadaceae</taxon>
        <taxon>Pseudoalteromonas</taxon>
    </lineage>
</organism>
<comment type="caution">
    <text evidence="1">The sequence shown here is derived from an EMBL/GenBank/DDBJ whole genome shotgun (WGS) entry which is preliminary data.</text>
</comment>
<reference evidence="1" key="2">
    <citation type="submission" date="2015-03" db="EMBL/GenBank/DDBJ databases">
        <title>Genome sequence of Pseudoalteromonas citrea.</title>
        <authorList>
            <person name="Xie B.-B."/>
            <person name="Rong J.-C."/>
            <person name="Qin Q.-L."/>
            <person name="Zhang Y.-Z."/>
        </authorList>
    </citation>
    <scope>NUCLEOTIDE SEQUENCE</scope>
    <source>
        <strain evidence="1">DSM 8771</strain>
    </source>
</reference>
<proteinExistence type="predicted"/>
<gene>
    <name evidence="1" type="ORF">PCIT_b1018</name>
</gene>
<name>A0AAD4AFB0_9GAMM</name>
<protein>
    <submittedName>
        <fullName evidence="1">Uncharacterized protein</fullName>
    </submittedName>
</protein>